<comment type="similarity">
    <text evidence="3">Belongs to the bacterial solute-binding protein SsuA/TauA family.</text>
</comment>
<evidence type="ECO:0000256" key="5">
    <source>
        <dbReference type="ARBA" id="ARBA00022475"/>
    </source>
</evidence>
<dbReference type="EMBL" id="CP003221">
    <property type="protein sequence ID" value="EGJ51829.1"/>
    <property type="molecule type" value="Genomic_DNA"/>
</dbReference>
<organism evidence="11 12">
    <name type="scientific">Desulfocurvibacter africanus subsp. africanus str. Walvis Bay</name>
    <dbReference type="NCBI Taxonomy" id="690850"/>
    <lineage>
        <taxon>Bacteria</taxon>
        <taxon>Pseudomonadati</taxon>
        <taxon>Thermodesulfobacteriota</taxon>
        <taxon>Desulfovibrionia</taxon>
        <taxon>Desulfovibrionales</taxon>
        <taxon>Desulfovibrionaceae</taxon>
        <taxon>Desulfocurvibacter</taxon>
    </lineage>
</organism>
<dbReference type="NCBIfam" id="TIGR02937">
    <property type="entry name" value="sigma70-ECF"/>
    <property type="match status" value="1"/>
</dbReference>
<dbReference type="PANTHER" id="PTHR30024">
    <property type="entry name" value="ALIPHATIC SULFONATES-BINDING PROTEIN-RELATED"/>
    <property type="match status" value="1"/>
</dbReference>
<dbReference type="Pfam" id="PF08281">
    <property type="entry name" value="Sigma70_r4_2"/>
    <property type="match status" value="1"/>
</dbReference>
<keyword evidence="8" id="KW-0472">Membrane</keyword>
<dbReference type="CDD" id="cd13553">
    <property type="entry name" value="PBP2_NrtA_CpmA_like"/>
    <property type="match status" value="1"/>
</dbReference>
<name>F3YY53_DESAF</name>
<dbReference type="STRING" id="690850.Desaf_3548"/>
<dbReference type="AlphaFoldDB" id="F3YY53"/>
<evidence type="ECO:0000256" key="4">
    <source>
        <dbReference type="ARBA" id="ARBA00022448"/>
    </source>
</evidence>
<keyword evidence="4" id="KW-0813">Transport</keyword>
<gene>
    <name evidence="11" type="ORF">Desaf_3548</name>
</gene>
<dbReference type="InterPro" id="IPR044527">
    <property type="entry name" value="NrtA/CpmA_ABC-bd_dom"/>
</dbReference>
<dbReference type="InterPro" id="IPR014284">
    <property type="entry name" value="RNA_pol_sigma-70_dom"/>
</dbReference>
<evidence type="ECO:0000256" key="8">
    <source>
        <dbReference type="ARBA" id="ARBA00023136"/>
    </source>
</evidence>
<dbReference type="GO" id="GO:0016987">
    <property type="term" value="F:sigma factor activity"/>
    <property type="evidence" value="ECO:0007669"/>
    <property type="project" value="InterPro"/>
</dbReference>
<dbReference type="HOGENOM" id="CLU_590162_0_0_7"/>
<dbReference type="GO" id="GO:0042597">
    <property type="term" value="C:periplasmic space"/>
    <property type="evidence" value="ECO:0007669"/>
    <property type="project" value="UniProtKB-SubCell"/>
</dbReference>
<feature type="domain" description="RNA polymerase sigma-70 region 2" evidence="9">
    <location>
        <begin position="24"/>
        <end position="89"/>
    </location>
</feature>
<dbReference type="Gene3D" id="3.40.190.10">
    <property type="entry name" value="Periplasmic binding protein-like II"/>
    <property type="match status" value="2"/>
</dbReference>
<dbReference type="InterPro" id="IPR013249">
    <property type="entry name" value="RNA_pol_sigma70_r4_t2"/>
</dbReference>
<dbReference type="Proteomes" id="UP000007844">
    <property type="component" value="Chromosome"/>
</dbReference>
<evidence type="ECO:0000256" key="3">
    <source>
        <dbReference type="ARBA" id="ARBA00010742"/>
    </source>
</evidence>
<evidence type="ECO:0000259" key="9">
    <source>
        <dbReference type="Pfam" id="PF04542"/>
    </source>
</evidence>
<dbReference type="GO" id="GO:0006352">
    <property type="term" value="P:DNA-templated transcription initiation"/>
    <property type="evidence" value="ECO:0007669"/>
    <property type="project" value="InterPro"/>
</dbReference>
<dbReference type="GO" id="GO:0012505">
    <property type="term" value="C:endomembrane system"/>
    <property type="evidence" value="ECO:0007669"/>
    <property type="project" value="UniProtKB-SubCell"/>
</dbReference>
<evidence type="ECO:0000256" key="7">
    <source>
        <dbReference type="ARBA" id="ARBA00022729"/>
    </source>
</evidence>
<feature type="domain" description="RNA polymerase sigma factor 70 region 4 type 2" evidence="10">
    <location>
        <begin position="121"/>
        <end position="173"/>
    </location>
</feature>
<dbReference type="PANTHER" id="PTHR30024:SF47">
    <property type="entry name" value="TAURINE-BINDING PERIPLASMIC PROTEIN"/>
    <property type="match status" value="1"/>
</dbReference>
<keyword evidence="6" id="KW-0997">Cell inner membrane</keyword>
<keyword evidence="12" id="KW-1185">Reference proteome</keyword>
<dbReference type="SUPFAM" id="SSF88946">
    <property type="entry name" value="Sigma2 domain of RNA polymerase sigma factors"/>
    <property type="match status" value="1"/>
</dbReference>
<dbReference type="CDD" id="cd06171">
    <property type="entry name" value="Sigma70_r4"/>
    <property type="match status" value="1"/>
</dbReference>
<dbReference type="KEGG" id="daf:Desaf_3548"/>
<comment type="subcellular location">
    <subcellularLocation>
        <location evidence="1">Endomembrane system</location>
    </subcellularLocation>
    <subcellularLocation>
        <location evidence="2">Periplasm</location>
    </subcellularLocation>
</comment>
<evidence type="ECO:0000313" key="12">
    <source>
        <dbReference type="Proteomes" id="UP000007844"/>
    </source>
</evidence>
<accession>F3YY53</accession>
<dbReference type="InterPro" id="IPR036388">
    <property type="entry name" value="WH-like_DNA-bd_sf"/>
</dbReference>
<evidence type="ECO:0000256" key="1">
    <source>
        <dbReference type="ARBA" id="ARBA00004308"/>
    </source>
</evidence>
<dbReference type="Gene3D" id="1.10.1740.10">
    <property type="match status" value="1"/>
</dbReference>
<dbReference type="eggNOG" id="COG0715">
    <property type="taxonomic scope" value="Bacteria"/>
</dbReference>
<dbReference type="Pfam" id="PF13379">
    <property type="entry name" value="NMT1_2"/>
    <property type="match status" value="1"/>
</dbReference>
<dbReference type="InterPro" id="IPR013324">
    <property type="entry name" value="RNA_pol_sigma_r3/r4-like"/>
</dbReference>
<dbReference type="SUPFAM" id="SSF88659">
    <property type="entry name" value="Sigma3 and sigma4 domains of RNA polymerase sigma factors"/>
    <property type="match status" value="1"/>
</dbReference>
<protein>
    <submittedName>
        <fullName evidence="11">Putative RNA polymerase, sigma 70 family subunit</fullName>
    </submittedName>
</protein>
<dbReference type="GO" id="GO:0003677">
    <property type="term" value="F:DNA binding"/>
    <property type="evidence" value="ECO:0007669"/>
    <property type="project" value="InterPro"/>
</dbReference>
<dbReference type="InterPro" id="IPR013325">
    <property type="entry name" value="RNA_pol_sigma_r2"/>
</dbReference>
<dbReference type="SUPFAM" id="SSF53850">
    <property type="entry name" value="Periplasmic binding protein-like II"/>
    <property type="match status" value="1"/>
</dbReference>
<sequence>MLSYQELLRNSLRGDSQAFSEVVRRFSGMARALAARQMRSDAGLAEDAVQEAFLKAYLSLPSLRSLDAFPAWLRSILASCCAQMLRSRVRDVSLTDLGEVEDLPSDELDPMEHYARLQTRDMVLTTLASLGGIYREAAVQRYVHGRPYEEISAALGVPVGTIKRRLHEVREQLLRKLAGEETSTIRVGYLPISDHLLAMVAHQRHDQADFGIMLRKFLSWTSLAKALVNGTLDAAMIMAPLAMVLRNRGAPLRYVLDCHHEGSAITVRKALLGRKAAGQDWARVLDGATIGLPHARSTHGVLLKSALGFGKGEPGTPRAKYLSPPFLQQPFRRGEIDGFFCAEPWSTLSESRGEGAVLVRSGTIVPGHTCCVLVVTQAFAGQRPRLVCEYLRLLKAAGEYVHARPRESADIQSRYTGVDVSAARHVLESGFISYRDLDPDQARAEQSMQLAVQAGILDRPCSLADFLAPGVA</sequence>
<dbReference type="RefSeq" id="WP_014261443.1">
    <property type="nucleotide sequence ID" value="NC_016629.1"/>
</dbReference>
<evidence type="ECO:0000313" key="11">
    <source>
        <dbReference type="EMBL" id="EGJ51829.1"/>
    </source>
</evidence>
<dbReference type="Gene3D" id="1.10.10.10">
    <property type="entry name" value="Winged helix-like DNA-binding domain superfamily/Winged helix DNA-binding domain"/>
    <property type="match status" value="1"/>
</dbReference>
<proteinExistence type="inferred from homology"/>
<dbReference type="eggNOG" id="COG1595">
    <property type="taxonomic scope" value="Bacteria"/>
</dbReference>
<reference evidence="11 12" key="1">
    <citation type="journal article" date="2011" name="J. Bacteriol.">
        <title>Genome sequence of the mercury-methylating and pleomorphic Desulfovibrio africanus Strain Walvis Bay.</title>
        <authorList>
            <person name="Brown S.D."/>
            <person name="Wall J.D."/>
            <person name="Kucken A.M."/>
            <person name="Gilmour C.C."/>
            <person name="Podar M."/>
            <person name="Brandt C.C."/>
            <person name="Teshima H."/>
            <person name="Detter J.C."/>
            <person name="Han C.S."/>
            <person name="Land M.L."/>
            <person name="Lucas S."/>
            <person name="Han J."/>
            <person name="Pennacchio L."/>
            <person name="Nolan M."/>
            <person name="Pitluck S."/>
            <person name="Woyke T."/>
            <person name="Goodwin L."/>
            <person name="Palumbo A.V."/>
            <person name="Elias D.A."/>
        </authorList>
    </citation>
    <scope>NUCLEOTIDE SEQUENCE [LARGE SCALE GENOMIC DNA]</scope>
    <source>
        <strain evidence="11 12">Walvis Bay</strain>
    </source>
</reference>
<evidence type="ECO:0000259" key="10">
    <source>
        <dbReference type="Pfam" id="PF08281"/>
    </source>
</evidence>
<dbReference type="Pfam" id="PF04542">
    <property type="entry name" value="Sigma70_r2"/>
    <property type="match status" value="1"/>
</dbReference>
<evidence type="ECO:0000256" key="6">
    <source>
        <dbReference type="ARBA" id="ARBA00022519"/>
    </source>
</evidence>
<evidence type="ECO:0000256" key="2">
    <source>
        <dbReference type="ARBA" id="ARBA00004418"/>
    </source>
</evidence>
<dbReference type="InterPro" id="IPR007627">
    <property type="entry name" value="RNA_pol_sigma70_r2"/>
</dbReference>
<keyword evidence="7" id="KW-0732">Signal</keyword>
<keyword evidence="5" id="KW-1003">Cell membrane</keyword>